<evidence type="ECO:0000313" key="2">
    <source>
        <dbReference type="EMBL" id="GMR49144.1"/>
    </source>
</evidence>
<sequence>MNSIVLLALVASISAQFVAPGFGYSGYAGYAGWGYGGYGYGLNGWGSWGYPGWGYGSWAAPAVTSTVAASPVVAAAPAVYSTVTAAPLVAPVATPAIVRPTIIAPQPKNTKISVIQRA</sequence>
<name>A0AAN5CR86_9BILA</name>
<comment type="caution">
    <text evidence="2">The sequence shown here is derived from an EMBL/GenBank/DDBJ whole genome shotgun (WGS) entry which is preliminary data.</text>
</comment>
<keyword evidence="3" id="KW-1185">Reference proteome</keyword>
<organism evidence="2 3">
    <name type="scientific">Pristionchus mayeri</name>
    <dbReference type="NCBI Taxonomy" id="1317129"/>
    <lineage>
        <taxon>Eukaryota</taxon>
        <taxon>Metazoa</taxon>
        <taxon>Ecdysozoa</taxon>
        <taxon>Nematoda</taxon>
        <taxon>Chromadorea</taxon>
        <taxon>Rhabditida</taxon>
        <taxon>Rhabditina</taxon>
        <taxon>Diplogasteromorpha</taxon>
        <taxon>Diplogasteroidea</taxon>
        <taxon>Neodiplogasteridae</taxon>
        <taxon>Pristionchus</taxon>
    </lineage>
</organism>
<feature type="chain" id="PRO_5042894598" evidence="1">
    <location>
        <begin position="16"/>
        <end position="118"/>
    </location>
</feature>
<proteinExistence type="predicted"/>
<dbReference type="EMBL" id="BTRK01000004">
    <property type="protein sequence ID" value="GMR49144.1"/>
    <property type="molecule type" value="Genomic_DNA"/>
</dbReference>
<feature type="signal peptide" evidence="1">
    <location>
        <begin position="1"/>
        <end position="15"/>
    </location>
</feature>
<evidence type="ECO:0000256" key="1">
    <source>
        <dbReference type="SAM" id="SignalP"/>
    </source>
</evidence>
<protein>
    <submittedName>
        <fullName evidence="2">Uncharacterized protein</fullName>
    </submittedName>
</protein>
<dbReference type="Proteomes" id="UP001328107">
    <property type="component" value="Unassembled WGS sequence"/>
</dbReference>
<accession>A0AAN5CR86</accession>
<gene>
    <name evidence="2" type="ORF">PMAYCL1PPCAC_19339</name>
</gene>
<evidence type="ECO:0000313" key="3">
    <source>
        <dbReference type="Proteomes" id="UP001328107"/>
    </source>
</evidence>
<dbReference type="AlphaFoldDB" id="A0AAN5CR86"/>
<reference evidence="3" key="1">
    <citation type="submission" date="2022-10" db="EMBL/GenBank/DDBJ databases">
        <title>Genome assembly of Pristionchus species.</title>
        <authorList>
            <person name="Yoshida K."/>
            <person name="Sommer R.J."/>
        </authorList>
    </citation>
    <scope>NUCLEOTIDE SEQUENCE [LARGE SCALE GENOMIC DNA]</scope>
    <source>
        <strain evidence="3">RS5460</strain>
    </source>
</reference>
<keyword evidence="1" id="KW-0732">Signal</keyword>